<name>A0A0F9XK25_9ZZZZ</name>
<evidence type="ECO:0000313" key="2">
    <source>
        <dbReference type="EMBL" id="KKN99651.1"/>
    </source>
</evidence>
<dbReference type="EMBL" id="LAZR01000045">
    <property type="protein sequence ID" value="KKN99651.1"/>
    <property type="molecule type" value="Genomic_DNA"/>
</dbReference>
<reference evidence="2" key="1">
    <citation type="journal article" date="2015" name="Nature">
        <title>Complex archaea that bridge the gap between prokaryotes and eukaryotes.</title>
        <authorList>
            <person name="Spang A."/>
            <person name="Saw J.H."/>
            <person name="Jorgensen S.L."/>
            <person name="Zaremba-Niedzwiedzka K."/>
            <person name="Martijn J."/>
            <person name="Lind A.E."/>
            <person name="van Eijk R."/>
            <person name="Schleper C."/>
            <person name="Guy L."/>
            <person name="Ettema T.J."/>
        </authorList>
    </citation>
    <scope>NUCLEOTIDE SEQUENCE</scope>
</reference>
<proteinExistence type="predicted"/>
<comment type="caution">
    <text evidence="2">The sequence shown here is derived from an EMBL/GenBank/DDBJ whole genome shotgun (WGS) entry which is preliminary data.</text>
</comment>
<accession>A0A0F9XK25</accession>
<organism evidence="2">
    <name type="scientific">marine sediment metagenome</name>
    <dbReference type="NCBI Taxonomy" id="412755"/>
    <lineage>
        <taxon>unclassified sequences</taxon>
        <taxon>metagenomes</taxon>
        <taxon>ecological metagenomes</taxon>
    </lineage>
</organism>
<sequence>MQSGQNDERERFIDENLRRVYDETMEEGVPDKFKDLLNQLKEQDKTVGKKG</sequence>
<dbReference type="Pfam" id="PF18557">
    <property type="entry name" value="NepR"/>
    <property type="match status" value="1"/>
</dbReference>
<evidence type="ECO:0000259" key="1">
    <source>
        <dbReference type="Pfam" id="PF18557"/>
    </source>
</evidence>
<gene>
    <name evidence="2" type="ORF">LCGC14_0133970</name>
</gene>
<dbReference type="AlphaFoldDB" id="A0A0F9XK25"/>
<dbReference type="InterPro" id="IPR041649">
    <property type="entry name" value="NepR"/>
</dbReference>
<feature type="domain" description="Anti-sigma factor NepR" evidence="1">
    <location>
        <begin position="12"/>
        <end position="44"/>
    </location>
</feature>
<protein>
    <recommendedName>
        <fullName evidence="1">Anti-sigma factor NepR domain-containing protein</fullName>
    </recommendedName>
</protein>